<evidence type="ECO:0000256" key="3">
    <source>
        <dbReference type="ARBA" id="ARBA00022475"/>
    </source>
</evidence>
<evidence type="ECO:0000256" key="1">
    <source>
        <dbReference type="ARBA" id="ARBA00004651"/>
    </source>
</evidence>
<protein>
    <submittedName>
        <fullName evidence="9">MFS transporter</fullName>
    </submittedName>
</protein>
<keyword evidence="6 7" id="KW-0472">Membrane</keyword>
<feature type="transmembrane region" description="Helical" evidence="7">
    <location>
        <begin position="410"/>
        <end position="428"/>
    </location>
</feature>
<dbReference type="Proteomes" id="UP000245507">
    <property type="component" value="Unassembled WGS sequence"/>
</dbReference>
<feature type="domain" description="Major facilitator superfamily (MFS) profile" evidence="8">
    <location>
        <begin position="16"/>
        <end position="467"/>
    </location>
</feature>
<evidence type="ECO:0000256" key="2">
    <source>
        <dbReference type="ARBA" id="ARBA00022448"/>
    </source>
</evidence>
<dbReference type="Gene3D" id="1.20.1720.10">
    <property type="entry name" value="Multidrug resistance protein D"/>
    <property type="match status" value="1"/>
</dbReference>
<dbReference type="Gene3D" id="1.20.1250.20">
    <property type="entry name" value="MFS general substrate transporter like domains"/>
    <property type="match status" value="1"/>
</dbReference>
<evidence type="ECO:0000256" key="7">
    <source>
        <dbReference type="SAM" id="Phobius"/>
    </source>
</evidence>
<organism evidence="9 10">
    <name type="scientific">Nocardioides silvaticus</name>
    <dbReference type="NCBI Taxonomy" id="2201891"/>
    <lineage>
        <taxon>Bacteria</taxon>
        <taxon>Bacillati</taxon>
        <taxon>Actinomycetota</taxon>
        <taxon>Actinomycetes</taxon>
        <taxon>Propionibacteriales</taxon>
        <taxon>Nocardioidaceae</taxon>
        <taxon>Nocardioides</taxon>
    </lineage>
</organism>
<evidence type="ECO:0000313" key="10">
    <source>
        <dbReference type="Proteomes" id="UP000245507"/>
    </source>
</evidence>
<feature type="transmembrane region" description="Helical" evidence="7">
    <location>
        <begin position="272"/>
        <end position="292"/>
    </location>
</feature>
<feature type="transmembrane region" description="Helical" evidence="7">
    <location>
        <begin position="440"/>
        <end position="463"/>
    </location>
</feature>
<dbReference type="EMBL" id="QGDD01000006">
    <property type="protein sequence ID" value="PWN02268.1"/>
    <property type="molecule type" value="Genomic_DNA"/>
</dbReference>
<dbReference type="RefSeq" id="WP_109694869.1">
    <property type="nucleotide sequence ID" value="NZ_QGDD01000006.1"/>
</dbReference>
<dbReference type="AlphaFoldDB" id="A0A316TEN5"/>
<feature type="transmembrane region" description="Helical" evidence="7">
    <location>
        <begin position="304"/>
        <end position="325"/>
    </location>
</feature>
<dbReference type="GO" id="GO:0005886">
    <property type="term" value="C:plasma membrane"/>
    <property type="evidence" value="ECO:0007669"/>
    <property type="project" value="UniProtKB-SubCell"/>
</dbReference>
<dbReference type="GO" id="GO:0022857">
    <property type="term" value="F:transmembrane transporter activity"/>
    <property type="evidence" value="ECO:0007669"/>
    <property type="project" value="InterPro"/>
</dbReference>
<keyword evidence="2" id="KW-0813">Transport</keyword>
<feature type="transmembrane region" description="Helical" evidence="7">
    <location>
        <begin position="203"/>
        <end position="223"/>
    </location>
</feature>
<gene>
    <name evidence="9" type="ORF">DJ010_14190</name>
</gene>
<keyword evidence="10" id="KW-1185">Reference proteome</keyword>
<keyword evidence="3" id="KW-1003">Cell membrane</keyword>
<feature type="transmembrane region" description="Helical" evidence="7">
    <location>
        <begin position="112"/>
        <end position="131"/>
    </location>
</feature>
<dbReference type="PANTHER" id="PTHR42718">
    <property type="entry name" value="MAJOR FACILITATOR SUPERFAMILY MULTIDRUG TRANSPORTER MFSC"/>
    <property type="match status" value="1"/>
</dbReference>
<dbReference type="OrthoDB" id="4668943at2"/>
<feature type="transmembrane region" description="Helical" evidence="7">
    <location>
        <begin position="14"/>
        <end position="39"/>
    </location>
</feature>
<comment type="caution">
    <text evidence="9">The sequence shown here is derived from an EMBL/GenBank/DDBJ whole genome shotgun (WGS) entry which is preliminary data.</text>
</comment>
<feature type="transmembrane region" description="Helical" evidence="7">
    <location>
        <begin position="82"/>
        <end position="100"/>
    </location>
</feature>
<feature type="transmembrane region" description="Helical" evidence="7">
    <location>
        <begin position="143"/>
        <end position="164"/>
    </location>
</feature>
<keyword evidence="5 7" id="KW-1133">Transmembrane helix</keyword>
<dbReference type="InterPro" id="IPR036259">
    <property type="entry name" value="MFS_trans_sf"/>
</dbReference>
<dbReference type="Pfam" id="PF07690">
    <property type="entry name" value="MFS_1"/>
    <property type="match status" value="1"/>
</dbReference>
<dbReference type="PANTHER" id="PTHR42718:SF46">
    <property type="entry name" value="BLR6921 PROTEIN"/>
    <property type="match status" value="1"/>
</dbReference>
<feature type="transmembrane region" description="Helical" evidence="7">
    <location>
        <begin position="51"/>
        <end position="70"/>
    </location>
</feature>
<dbReference type="PROSITE" id="PS50850">
    <property type="entry name" value="MFS"/>
    <property type="match status" value="1"/>
</dbReference>
<evidence type="ECO:0000259" key="8">
    <source>
        <dbReference type="PROSITE" id="PS50850"/>
    </source>
</evidence>
<accession>A0A316TEN5</accession>
<dbReference type="InterPro" id="IPR011701">
    <property type="entry name" value="MFS"/>
</dbReference>
<evidence type="ECO:0000256" key="5">
    <source>
        <dbReference type="ARBA" id="ARBA00022989"/>
    </source>
</evidence>
<proteinExistence type="predicted"/>
<evidence type="ECO:0000256" key="6">
    <source>
        <dbReference type="ARBA" id="ARBA00023136"/>
    </source>
</evidence>
<keyword evidence="4 7" id="KW-0812">Transmembrane</keyword>
<sequence length="481" mass="48457">MSTSTQAAAGNRRWLGLAVIAAAQFMVIMDTSIIGVALPRMQAELGFTQENLSWVFNAYVVALGGLLLLGGKLSDVLGARRVFSAGWVVLLAGSLIAGLAGNVETELVGRAVQGAGSALIAPSALTLLFMLFGANPKELPKALALYGAAAPAGGTAGVFLGGVITEYLSWPWVFCINIPIALVVIALVPAVMPAGAAGAGRRVDLLGAVAVTAGLAAAVYGVVRAPEVGWDTGQTWGVLAAAAALLAGFVSLQAKRREPLVRLGIFRSPNLAAANIAQLLLGAAWIPMWFFLNLYLQQVLGYTAFPSGAALLPMTALIMVGMIALAPRVLAAVGPKAATVTGLVLLTAGLAWLALIDPDGSYAVDVLPASLVAALGMALAFIPTLGTAISAARPEEGGLASGIVNTSYQIGSALGLAVMSAIAAANGADQLGDKSALTDGFSAAFIGAAVVAAVGALGTLVLFRNPVAAEADAETPERIAA</sequence>
<evidence type="ECO:0000313" key="9">
    <source>
        <dbReference type="EMBL" id="PWN02268.1"/>
    </source>
</evidence>
<evidence type="ECO:0000256" key="4">
    <source>
        <dbReference type="ARBA" id="ARBA00022692"/>
    </source>
</evidence>
<feature type="transmembrane region" description="Helical" evidence="7">
    <location>
        <begin position="235"/>
        <end position="252"/>
    </location>
</feature>
<dbReference type="SUPFAM" id="SSF103473">
    <property type="entry name" value="MFS general substrate transporter"/>
    <property type="match status" value="1"/>
</dbReference>
<feature type="transmembrane region" description="Helical" evidence="7">
    <location>
        <begin position="367"/>
        <end position="389"/>
    </location>
</feature>
<feature type="transmembrane region" description="Helical" evidence="7">
    <location>
        <begin position="337"/>
        <end position="355"/>
    </location>
</feature>
<reference evidence="9 10" key="1">
    <citation type="submission" date="2018-05" db="EMBL/GenBank/DDBJ databases">
        <title>Nocardioides silvaticus genome.</title>
        <authorList>
            <person name="Li C."/>
            <person name="Wang G."/>
        </authorList>
    </citation>
    <scope>NUCLEOTIDE SEQUENCE [LARGE SCALE GENOMIC DNA]</scope>
    <source>
        <strain evidence="9 10">CCTCC AB 2018079</strain>
    </source>
</reference>
<comment type="subcellular location">
    <subcellularLocation>
        <location evidence="1">Cell membrane</location>
        <topology evidence="1">Multi-pass membrane protein</topology>
    </subcellularLocation>
</comment>
<feature type="transmembrane region" description="Helical" evidence="7">
    <location>
        <begin position="170"/>
        <end position="191"/>
    </location>
</feature>
<name>A0A316TEN5_9ACTN</name>
<dbReference type="InterPro" id="IPR020846">
    <property type="entry name" value="MFS_dom"/>
</dbReference>